<dbReference type="Proteomes" id="UP001595665">
    <property type="component" value="Unassembled WGS sequence"/>
</dbReference>
<dbReference type="Gene3D" id="3.30.40.190">
    <property type="match status" value="1"/>
</dbReference>
<feature type="compositionally biased region" description="Polar residues" evidence="1">
    <location>
        <begin position="23"/>
        <end position="32"/>
    </location>
</feature>
<proteinExistence type="predicted"/>
<sequence length="178" mass="19759">MMRRSSLIQGKPLKPGKPLQRKTAMSRSTGLKTPTAGAGLLRVAAVQVKARADKKARERKLPKPMKSRGMKGRPPTAEEKRFMDQMGALPCIACLKDGWLIHTVSLHHIDGRTKPGAHFLVLPLCAPHHQQDDTDPRQRISLHGRKATFQARYGTERELLAECLAELKAQGEAECEMP</sequence>
<feature type="compositionally biased region" description="Basic and acidic residues" evidence="1">
    <location>
        <begin position="51"/>
        <end position="61"/>
    </location>
</feature>
<dbReference type="RefSeq" id="WP_379733445.1">
    <property type="nucleotide sequence ID" value="NZ_JBHRVV010000001.1"/>
</dbReference>
<name>A0ABV7PGF5_9BURK</name>
<keyword evidence="3" id="KW-1185">Reference proteome</keyword>
<feature type="compositionally biased region" description="Basic residues" evidence="1">
    <location>
        <begin position="62"/>
        <end position="71"/>
    </location>
</feature>
<dbReference type="InterPro" id="IPR031875">
    <property type="entry name" value="RecA_dep_nuc"/>
</dbReference>
<feature type="region of interest" description="Disordered" evidence="1">
    <location>
        <begin position="1"/>
        <end position="36"/>
    </location>
</feature>
<comment type="caution">
    <text evidence="2">The sequence shown here is derived from an EMBL/GenBank/DDBJ whole genome shotgun (WGS) entry which is preliminary data.</text>
</comment>
<evidence type="ECO:0000256" key="1">
    <source>
        <dbReference type="SAM" id="MobiDB-lite"/>
    </source>
</evidence>
<protein>
    <submittedName>
        <fullName evidence="2">Ref family recombination enhancement nuclease</fullName>
    </submittedName>
</protein>
<organism evidence="2 3">
    <name type="scientific">Massilia haematophila</name>
    <dbReference type="NCBI Taxonomy" id="457923"/>
    <lineage>
        <taxon>Bacteria</taxon>
        <taxon>Pseudomonadati</taxon>
        <taxon>Pseudomonadota</taxon>
        <taxon>Betaproteobacteria</taxon>
        <taxon>Burkholderiales</taxon>
        <taxon>Oxalobacteraceae</taxon>
        <taxon>Telluria group</taxon>
        <taxon>Massilia</taxon>
    </lineage>
</organism>
<evidence type="ECO:0000313" key="3">
    <source>
        <dbReference type="Proteomes" id="UP001595665"/>
    </source>
</evidence>
<gene>
    <name evidence="2" type="ORF">ACFOPH_03030</name>
</gene>
<feature type="region of interest" description="Disordered" evidence="1">
    <location>
        <begin position="51"/>
        <end position="78"/>
    </location>
</feature>
<evidence type="ECO:0000313" key="2">
    <source>
        <dbReference type="EMBL" id="MFC3457225.1"/>
    </source>
</evidence>
<reference evidence="3" key="1">
    <citation type="journal article" date="2019" name="Int. J. Syst. Evol. Microbiol.">
        <title>The Global Catalogue of Microorganisms (GCM) 10K type strain sequencing project: providing services to taxonomists for standard genome sequencing and annotation.</title>
        <authorList>
            <consortium name="The Broad Institute Genomics Platform"/>
            <consortium name="The Broad Institute Genome Sequencing Center for Infectious Disease"/>
            <person name="Wu L."/>
            <person name="Ma J."/>
        </authorList>
    </citation>
    <scope>NUCLEOTIDE SEQUENCE [LARGE SCALE GENOMIC DNA]</scope>
    <source>
        <strain evidence="3">CCM 7480</strain>
    </source>
</reference>
<accession>A0ABV7PGF5</accession>
<dbReference type="EMBL" id="JBHRVV010000001">
    <property type="protein sequence ID" value="MFC3457225.1"/>
    <property type="molecule type" value="Genomic_DNA"/>
</dbReference>
<dbReference type="Pfam" id="PF16786">
    <property type="entry name" value="RecA_dep_nuc"/>
    <property type="match status" value="1"/>
</dbReference>